<dbReference type="GO" id="GO:0002161">
    <property type="term" value="F:aminoacyl-tRNA deacylase activity"/>
    <property type="evidence" value="ECO:0007669"/>
    <property type="project" value="InterPro"/>
</dbReference>
<evidence type="ECO:0000256" key="6">
    <source>
        <dbReference type="ARBA" id="ARBA00023146"/>
    </source>
</evidence>
<dbReference type="Gene3D" id="3.40.50.620">
    <property type="entry name" value="HUPs"/>
    <property type="match status" value="1"/>
</dbReference>
<dbReference type="GO" id="GO:0006428">
    <property type="term" value="P:isoleucyl-tRNA aminoacylation"/>
    <property type="evidence" value="ECO:0007669"/>
    <property type="project" value="InterPro"/>
</dbReference>
<dbReference type="Pfam" id="PF00133">
    <property type="entry name" value="tRNA-synt_1"/>
    <property type="match status" value="1"/>
</dbReference>
<feature type="non-terminal residue" evidence="9">
    <location>
        <position position="1"/>
    </location>
</feature>
<sequence length="682" mass="75781">EHIFVDSSSLKINHPLCNLGYDFDIPLFDGEHVTDEAGTGFVHTAPGHGREDFEIWSENAAALKERGIATRIPFTVNADGTMTEEAPGFTGKRVLKPNGRKGDANDAVIKALIDANMLLARGRMKHPYPHSWRSKAPVIFRNTPQWFISMEDDKGADGLRGKALSAIDATRFVPAMGQKRLRAMIESRPDWVISRQRAWGVPITVFVHESSGEVIPNADWAGSDELQSRIADAFEAEGADAWFADGARARFLDGLVDNLDDWEQVTDILDVWFDSGSTHAFVLEKRADLQTKRAFEGGNDKVLYLEGSDQHRGWFHSSLLESCGTRGRAPYDIVVTHGFTMAEDGRKMSKSLNNQVFPQDIIKQHGADILRLWVASTDYTEDQRIGDDIIKSNVDAYRKLRNTMRWMLGNLTHYTHDMAVAPADMPELERVMLHRLAELDAAVRAAYDDFDFRAVYTALFNFATIDLSAFYFDIRKDALYCDAPSSPRRRAALTVLDEVFARFTVWMAPILVFTMEECWTSRHGEGAKSVHLQTFPQTPDTWRNEALAAKWAKVRAVRRVVTGALEIERREKRIGSSLEAAPIVHIANPDLMTALEGLDLAEIAITSAATLTADPAPADAFTLEEVAGVAVVPAHAVGRKCARSWKVLEEVGADPDYPDVTRRDARALREIDTGAMAAGSAP</sequence>
<evidence type="ECO:0000256" key="3">
    <source>
        <dbReference type="ARBA" id="ARBA00022741"/>
    </source>
</evidence>
<keyword evidence="6 9" id="KW-0030">Aminoacyl-tRNA synthetase</keyword>
<dbReference type="SUPFAM" id="SSF50677">
    <property type="entry name" value="ValRS/IleRS/LeuRS editing domain"/>
    <property type="match status" value="1"/>
</dbReference>
<dbReference type="GO" id="GO:0005524">
    <property type="term" value="F:ATP binding"/>
    <property type="evidence" value="ECO:0007669"/>
    <property type="project" value="UniProtKB-KW"/>
</dbReference>
<dbReference type="PRINTS" id="PR00984">
    <property type="entry name" value="TRNASYNTHILE"/>
</dbReference>
<feature type="domain" description="Aminoacyl-tRNA synthetase class Ia" evidence="7">
    <location>
        <begin position="130"/>
        <end position="385"/>
    </location>
</feature>
<organism evidence="9">
    <name type="scientific">hydrothermal vent metagenome</name>
    <dbReference type="NCBI Taxonomy" id="652676"/>
    <lineage>
        <taxon>unclassified sequences</taxon>
        <taxon>metagenomes</taxon>
        <taxon>ecological metagenomes</taxon>
    </lineage>
</organism>
<dbReference type="PANTHER" id="PTHR42765:SF1">
    <property type="entry name" value="ISOLEUCINE--TRNA LIGASE, MITOCHONDRIAL"/>
    <property type="match status" value="1"/>
</dbReference>
<keyword evidence="3" id="KW-0547">Nucleotide-binding</keyword>
<evidence type="ECO:0000259" key="7">
    <source>
        <dbReference type="Pfam" id="PF00133"/>
    </source>
</evidence>
<dbReference type="InterPro" id="IPR033708">
    <property type="entry name" value="Anticodon_Ile_BEm"/>
</dbReference>
<gene>
    <name evidence="9" type="ORF">MNBD_ALPHA09-1795</name>
</gene>
<dbReference type="SUPFAM" id="SSF52374">
    <property type="entry name" value="Nucleotidylyl transferase"/>
    <property type="match status" value="1"/>
</dbReference>
<evidence type="ECO:0000256" key="5">
    <source>
        <dbReference type="ARBA" id="ARBA00022917"/>
    </source>
</evidence>
<keyword evidence="4" id="KW-0067">ATP-binding</keyword>
<feature type="domain" description="Methionyl/Valyl/Leucyl/Isoleucyl-tRNA synthetase anticodon-binding" evidence="8">
    <location>
        <begin position="430"/>
        <end position="580"/>
    </location>
</feature>
<dbReference type="InterPro" id="IPR002300">
    <property type="entry name" value="aa-tRNA-synth_Ia"/>
</dbReference>
<dbReference type="InterPro" id="IPR009008">
    <property type="entry name" value="Val/Leu/Ile-tRNA-synth_edit"/>
</dbReference>
<evidence type="ECO:0000256" key="1">
    <source>
        <dbReference type="ARBA" id="ARBA00013165"/>
    </source>
</evidence>
<dbReference type="EC" id="6.1.1.5" evidence="1"/>
<evidence type="ECO:0000256" key="4">
    <source>
        <dbReference type="ARBA" id="ARBA00022840"/>
    </source>
</evidence>
<reference evidence="9" key="1">
    <citation type="submission" date="2018-06" db="EMBL/GenBank/DDBJ databases">
        <authorList>
            <person name="Zhirakovskaya E."/>
        </authorList>
    </citation>
    <scope>NUCLEOTIDE SEQUENCE</scope>
</reference>
<name>A0A3B0TDU0_9ZZZZ</name>
<dbReference type="PANTHER" id="PTHR42765">
    <property type="entry name" value="SOLEUCYL-TRNA SYNTHETASE"/>
    <property type="match status" value="1"/>
</dbReference>
<proteinExistence type="predicted"/>
<keyword evidence="5" id="KW-0648">Protein biosynthesis</keyword>
<dbReference type="CDD" id="cd07960">
    <property type="entry name" value="Anticodon_Ia_Ile_BEm"/>
    <property type="match status" value="1"/>
</dbReference>
<dbReference type="GO" id="GO:0000049">
    <property type="term" value="F:tRNA binding"/>
    <property type="evidence" value="ECO:0007669"/>
    <property type="project" value="InterPro"/>
</dbReference>
<evidence type="ECO:0000313" key="9">
    <source>
        <dbReference type="EMBL" id="VAW16675.1"/>
    </source>
</evidence>
<protein>
    <recommendedName>
        <fullName evidence="1">isoleucine--tRNA ligase</fullName>
        <ecNumber evidence="1">6.1.1.5</ecNumber>
    </recommendedName>
</protein>
<dbReference type="Pfam" id="PF08264">
    <property type="entry name" value="Anticodon_1"/>
    <property type="match status" value="1"/>
</dbReference>
<dbReference type="GO" id="GO:0004822">
    <property type="term" value="F:isoleucine-tRNA ligase activity"/>
    <property type="evidence" value="ECO:0007669"/>
    <property type="project" value="UniProtKB-EC"/>
</dbReference>
<dbReference type="InterPro" id="IPR013155">
    <property type="entry name" value="M/V/L/I-tRNA-synth_anticd-bd"/>
</dbReference>
<accession>A0A3B0TDU0</accession>
<keyword evidence="2 9" id="KW-0436">Ligase</keyword>
<dbReference type="AlphaFoldDB" id="A0A3B0TDU0"/>
<dbReference type="SUPFAM" id="SSF47323">
    <property type="entry name" value="Anticodon-binding domain of a subclass of class I aminoacyl-tRNA synthetases"/>
    <property type="match status" value="1"/>
</dbReference>
<evidence type="ECO:0000259" key="8">
    <source>
        <dbReference type="Pfam" id="PF08264"/>
    </source>
</evidence>
<dbReference type="InterPro" id="IPR009080">
    <property type="entry name" value="tRNAsynth_Ia_anticodon-bd"/>
</dbReference>
<dbReference type="InterPro" id="IPR002301">
    <property type="entry name" value="Ile-tRNA-ligase"/>
</dbReference>
<dbReference type="InterPro" id="IPR050081">
    <property type="entry name" value="Ile-tRNA_ligase"/>
</dbReference>
<dbReference type="EMBL" id="UOEM01000099">
    <property type="protein sequence ID" value="VAW16675.1"/>
    <property type="molecule type" value="Genomic_DNA"/>
</dbReference>
<dbReference type="InterPro" id="IPR014729">
    <property type="entry name" value="Rossmann-like_a/b/a_fold"/>
</dbReference>
<dbReference type="GO" id="GO:0005829">
    <property type="term" value="C:cytosol"/>
    <property type="evidence" value="ECO:0007669"/>
    <property type="project" value="TreeGrafter"/>
</dbReference>
<dbReference type="Gene3D" id="3.90.740.10">
    <property type="entry name" value="Valyl/Leucyl/Isoleucyl-tRNA synthetase, editing domain"/>
    <property type="match status" value="1"/>
</dbReference>
<dbReference type="Gene3D" id="1.10.730.20">
    <property type="match status" value="1"/>
</dbReference>
<evidence type="ECO:0000256" key="2">
    <source>
        <dbReference type="ARBA" id="ARBA00022598"/>
    </source>
</evidence>